<dbReference type="RefSeq" id="XP_024579559.1">
    <property type="nucleotide sequence ID" value="XM_024729154.1"/>
</dbReference>
<dbReference type="Proteomes" id="UP000054928">
    <property type="component" value="Unassembled WGS sequence"/>
</dbReference>
<sequence>MHKAQRPLEPCLTVASLYQALGKKAVVPSVSYSNFSEGALPARFDSFRTC</sequence>
<name>A0A0P1ANU7_PLAHL</name>
<keyword evidence="2" id="KW-1185">Reference proteome</keyword>
<dbReference type="GeneID" id="36408459"/>
<dbReference type="AlphaFoldDB" id="A0A0P1ANU7"/>
<evidence type="ECO:0000313" key="1">
    <source>
        <dbReference type="EMBL" id="CEG43190.1"/>
    </source>
</evidence>
<reference evidence="2" key="1">
    <citation type="submission" date="2014-09" db="EMBL/GenBank/DDBJ databases">
        <authorList>
            <person name="Sharma Rahul"/>
            <person name="Thines Marco"/>
        </authorList>
    </citation>
    <scope>NUCLEOTIDE SEQUENCE [LARGE SCALE GENOMIC DNA]</scope>
</reference>
<dbReference type="EMBL" id="CCYD01000653">
    <property type="protein sequence ID" value="CEG43190.1"/>
    <property type="molecule type" value="Genomic_DNA"/>
</dbReference>
<evidence type="ECO:0000313" key="2">
    <source>
        <dbReference type="Proteomes" id="UP000054928"/>
    </source>
</evidence>
<protein>
    <submittedName>
        <fullName evidence="1">Uncharacterized protein</fullName>
    </submittedName>
</protein>
<organism evidence="1 2">
    <name type="scientific">Plasmopara halstedii</name>
    <name type="common">Downy mildew of sunflower</name>
    <dbReference type="NCBI Taxonomy" id="4781"/>
    <lineage>
        <taxon>Eukaryota</taxon>
        <taxon>Sar</taxon>
        <taxon>Stramenopiles</taxon>
        <taxon>Oomycota</taxon>
        <taxon>Peronosporomycetes</taxon>
        <taxon>Peronosporales</taxon>
        <taxon>Peronosporaceae</taxon>
        <taxon>Plasmopara</taxon>
    </lineage>
</organism>
<proteinExistence type="predicted"/>
<accession>A0A0P1ANU7</accession>